<feature type="compositionally biased region" description="Acidic residues" evidence="1">
    <location>
        <begin position="278"/>
        <end position="287"/>
    </location>
</feature>
<dbReference type="EMBL" id="AWGJ01000003">
    <property type="protein sequence ID" value="ODN82032.1"/>
    <property type="molecule type" value="Genomic_DNA"/>
</dbReference>
<feature type="compositionally biased region" description="Acidic residues" evidence="1">
    <location>
        <begin position="471"/>
        <end position="486"/>
    </location>
</feature>
<dbReference type="InterPro" id="IPR039467">
    <property type="entry name" value="TFIIIB_B''_Myb"/>
</dbReference>
<dbReference type="GeneID" id="30153665"/>
<feature type="compositionally biased region" description="Polar residues" evidence="1">
    <location>
        <begin position="36"/>
        <end position="48"/>
    </location>
</feature>
<sequence length="763" mass="83374">MSLRLPSQNKFKPVARPGIRKPGAPGARPGVIAQKSAPNVGTSTSITTPRAGPQKPVPASPSNSAIQKPPTPKSAIPLTPSAETQESPTVPPGVADAPAPPVTTSALPAASTGRSKVPQLSLLEAAASTPSGSRPSPSSATRKTPNTPRFPRAPSVAPRARAPSVVRSRVSATPQPPSDIREPSLPPTPRTSGFPPTLSAAMQSSAPGGFPPTLASATEEPVTQQQIDHAQLAAAAVASIQSDMPPPSTEIRRRPPRRRKAPTGQAARGKKATQSLIVDDEGPDDDAASLAGSKRGASVMDEDDDGASVADSQISSRAGSVAPRTKRAKKARGPRVATISLQAIQPDEMVGSEVTDLTTMGDLATILAGEGRVTERAIKIDEFRRGQEAQKREDHHKRIEEMYQRNQIKRRKVRSANNRDRARRREELRNQGGNELDVSPDEMDSEEEFDVVPERLTPPASSPEPDRPEEGGQEEGEEGSDAEEVAFDNHAIPNDREPDMFDGDEGLVGTPEPEFEPVTEDADDDDALAALRAAGFTVNDEEPGSPRSDVDEWDRDAVDLDEYRMRTQEQRRRDIERREDEDEVVEVDDETRFVNSATFGKNKRTQRWTKMETELFYQVLGETGENYTLMKAYFPGRDVRSLKLKGARENKVNFDKMTQAIMSRKPIDKEYLAKAVGYDPHRAFDKEMALFEEIEADKARLKKLNSEQPTEGDIVEEGEEQEDRDQAGLDGISEGDEGEKLDENEDEQVEEVNEEDFQQYNFV</sequence>
<feature type="region of interest" description="Disordered" evidence="1">
    <location>
        <begin position="702"/>
        <end position="763"/>
    </location>
</feature>
<feature type="compositionally biased region" description="Acidic residues" evidence="1">
    <location>
        <begin position="713"/>
        <end position="723"/>
    </location>
</feature>
<accession>A0A1E3I0B7</accession>
<feature type="compositionally biased region" description="Basic and acidic residues" evidence="1">
    <location>
        <begin position="417"/>
        <end position="429"/>
    </location>
</feature>
<keyword evidence="4" id="KW-1185">Reference proteome</keyword>
<feature type="compositionally biased region" description="Low complexity" evidence="1">
    <location>
        <begin position="224"/>
        <end position="243"/>
    </location>
</feature>
<dbReference type="Pfam" id="PF15963">
    <property type="entry name" value="Myb_DNA-bind_7"/>
    <property type="match status" value="1"/>
</dbReference>
<feature type="compositionally biased region" description="Low complexity" evidence="1">
    <location>
        <begin position="125"/>
        <end position="142"/>
    </location>
</feature>
<feature type="compositionally biased region" description="Polar residues" evidence="1">
    <location>
        <begin position="1"/>
        <end position="10"/>
    </location>
</feature>
<feature type="compositionally biased region" description="Low complexity" evidence="1">
    <location>
        <begin position="152"/>
        <end position="172"/>
    </location>
</feature>
<feature type="region of interest" description="Disordered" evidence="1">
    <location>
        <begin position="382"/>
        <end position="520"/>
    </location>
</feature>
<comment type="caution">
    <text evidence="3">The sequence shown here is derived from an EMBL/GenBank/DDBJ whole genome shotgun (WGS) entry which is preliminary data.</text>
</comment>
<organism evidence="3 4">
    <name type="scientific">Cryptococcus amylolentus CBS 6039</name>
    <dbReference type="NCBI Taxonomy" id="1295533"/>
    <lineage>
        <taxon>Eukaryota</taxon>
        <taxon>Fungi</taxon>
        <taxon>Dikarya</taxon>
        <taxon>Basidiomycota</taxon>
        <taxon>Agaricomycotina</taxon>
        <taxon>Tremellomycetes</taxon>
        <taxon>Tremellales</taxon>
        <taxon>Cryptococcaceae</taxon>
        <taxon>Cryptococcus</taxon>
    </lineage>
</organism>
<evidence type="ECO:0000256" key="1">
    <source>
        <dbReference type="SAM" id="MobiDB-lite"/>
    </source>
</evidence>
<dbReference type="AlphaFoldDB" id="A0A1E3I0B7"/>
<dbReference type="OrthoDB" id="272624at2759"/>
<feature type="compositionally biased region" description="Acidic residues" evidence="1">
    <location>
        <begin position="733"/>
        <end position="757"/>
    </location>
</feature>
<evidence type="ECO:0000313" key="4">
    <source>
        <dbReference type="Proteomes" id="UP000094065"/>
    </source>
</evidence>
<protein>
    <recommendedName>
        <fullName evidence="2">Transcription factor TFIIIB component B'' Myb domain-containing protein</fullName>
    </recommendedName>
</protein>
<proteinExistence type="predicted"/>
<reference evidence="3 4" key="1">
    <citation type="submission" date="2016-06" db="EMBL/GenBank/DDBJ databases">
        <title>Evolution of pathogenesis and genome organization in the Tremellales.</title>
        <authorList>
            <person name="Cuomo C."/>
            <person name="Litvintseva A."/>
            <person name="Heitman J."/>
            <person name="Chen Y."/>
            <person name="Sun S."/>
            <person name="Springer D."/>
            <person name="Dromer F."/>
            <person name="Young S."/>
            <person name="Zeng Q."/>
            <person name="Chapman S."/>
            <person name="Gujja S."/>
            <person name="Saif S."/>
            <person name="Birren B."/>
        </authorList>
    </citation>
    <scope>NUCLEOTIDE SEQUENCE [LARGE SCALE GENOMIC DNA]</scope>
    <source>
        <strain evidence="3 4">CBS 6039</strain>
    </source>
</reference>
<dbReference type="STRING" id="1295533.A0A1E3I0B7"/>
<feature type="region of interest" description="Disordered" evidence="1">
    <location>
        <begin position="1"/>
        <end position="335"/>
    </location>
</feature>
<feature type="domain" description="Transcription factor TFIIIB component B'' Myb" evidence="2">
    <location>
        <begin position="598"/>
        <end position="675"/>
    </location>
</feature>
<feature type="compositionally biased region" description="Acidic residues" evidence="1">
    <location>
        <begin position="438"/>
        <end position="451"/>
    </location>
</feature>
<dbReference type="RefSeq" id="XP_018996351.1">
    <property type="nucleotide sequence ID" value="XM_019135948.1"/>
</dbReference>
<evidence type="ECO:0000313" key="3">
    <source>
        <dbReference type="EMBL" id="ODN82032.1"/>
    </source>
</evidence>
<feature type="compositionally biased region" description="Basic residues" evidence="1">
    <location>
        <begin position="324"/>
        <end position="333"/>
    </location>
</feature>
<dbReference type="Proteomes" id="UP000094065">
    <property type="component" value="Unassembled WGS sequence"/>
</dbReference>
<feature type="compositionally biased region" description="Basic and acidic residues" evidence="1">
    <location>
        <begin position="382"/>
        <end position="403"/>
    </location>
</feature>
<evidence type="ECO:0000259" key="2">
    <source>
        <dbReference type="Pfam" id="PF15963"/>
    </source>
</evidence>
<gene>
    <name evidence="3" type="ORF">L202_02356</name>
</gene>
<name>A0A1E3I0B7_9TREE</name>